<keyword evidence="3" id="KW-1185">Reference proteome</keyword>
<feature type="domain" description="Holliday junction resolvase-related" evidence="1">
    <location>
        <begin position="8"/>
        <end position="158"/>
    </location>
</feature>
<dbReference type="Pfam" id="PF10107">
    <property type="entry name" value="Endonuc_Holl"/>
    <property type="match status" value="1"/>
</dbReference>
<dbReference type="InterPro" id="IPR019287">
    <property type="entry name" value="Hday_junct_resolvase-rel_dom"/>
</dbReference>
<proteinExistence type="predicted"/>
<protein>
    <recommendedName>
        <fullName evidence="1">Holliday junction resolvase-related domain-containing protein</fullName>
    </recommendedName>
</protein>
<dbReference type="Proteomes" id="UP000077177">
    <property type="component" value="Chromosome"/>
</dbReference>
<accession>A0A172U222</accession>
<reference evidence="3" key="1">
    <citation type="submission" date="2015-01" db="EMBL/GenBank/DDBJ databases">
        <title>Flavisolibacter sp./LCS9/ whole genome sequencing.</title>
        <authorList>
            <person name="Kim M.K."/>
            <person name="Srinivasan S."/>
            <person name="Lee J.-J."/>
        </authorList>
    </citation>
    <scope>NUCLEOTIDE SEQUENCE [LARGE SCALE GENOMIC DNA]</scope>
    <source>
        <strain evidence="3">LCS9</strain>
    </source>
</reference>
<gene>
    <name evidence="2" type="ORF">SY85_08690</name>
</gene>
<evidence type="ECO:0000313" key="3">
    <source>
        <dbReference type="Proteomes" id="UP000077177"/>
    </source>
</evidence>
<organism evidence="2 3">
    <name type="scientific">Flavisolibacter tropicus</name>
    <dbReference type="NCBI Taxonomy" id="1492898"/>
    <lineage>
        <taxon>Bacteria</taxon>
        <taxon>Pseudomonadati</taxon>
        <taxon>Bacteroidota</taxon>
        <taxon>Chitinophagia</taxon>
        <taxon>Chitinophagales</taxon>
        <taxon>Chitinophagaceae</taxon>
        <taxon>Flavisolibacter</taxon>
    </lineage>
</organism>
<evidence type="ECO:0000259" key="1">
    <source>
        <dbReference type="Pfam" id="PF10107"/>
    </source>
</evidence>
<dbReference type="EMBL" id="CP011390">
    <property type="protein sequence ID" value="ANE53385.1"/>
    <property type="molecule type" value="Genomic_DNA"/>
</dbReference>
<sequence>MELTLAQHKNTLIDLELQVHQLAAQKFEEYKTTLLQTEQDRIHSEQKVVAEAYFEQWKMEYEMVIRQDAIKKSQAVTIGKVTEHMVPYFSGVFPYNPKEARFIGSPIDLIVFDGMETTPENISIHFIEVKTATSTLSPKQRAIKYAILNKRVEWKELRV</sequence>
<dbReference type="AlphaFoldDB" id="A0A172U222"/>
<evidence type="ECO:0000313" key="2">
    <source>
        <dbReference type="EMBL" id="ANE53385.1"/>
    </source>
</evidence>
<dbReference type="KEGG" id="fla:SY85_08690"/>
<reference evidence="2 3" key="2">
    <citation type="journal article" date="2016" name="Int. J. Syst. Evol. Microbiol.">
        <title>Flavisolibacter tropicus sp. nov., isolated from tropical soil.</title>
        <authorList>
            <person name="Lee J.J."/>
            <person name="Kang M.S."/>
            <person name="Kim G.S."/>
            <person name="Lee C.S."/>
            <person name="Lim S."/>
            <person name="Lee J."/>
            <person name="Roh S.H."/>
            <person name="Kang H."/>
            <person name="Ha J.M."/>
            <person name="Bae S."/>
            <person name="Jung H.Y."/>
            <person name="Kim M.K."/>
        </authorList>
    </citation>
    <scope>NUCLEOTIDE SEQUENCE [LARGE SCALE GENOMIC DNA]</scope>
    <source>
        <strain evidence="2 3">LCS9</strain>
    </source>
</reference>
<name>A0A172U222_9BACT</name>